<reference evidence="3" key="1">
    <citation type="journal article" date="2019" name="Int. J. Syst. Evol. Microbiol.">
        <title>The Global Catalogue of Microorganisms (GCM) 10K type strain sequencing project: providing services to taxonomists for standard genome sequencing and annotation.</title>
        <authorList>
            <consortium name="The Broad Institute Genomics Platform"/>
            <consortium name="The Broad Institute Genome Sequencing Center for Infectious Disease"/>
            <person name="Wu L."/>
            <person name="Ma J."/>
        </authorList>
    </citation>
    <scope>NUCLEOTIDE SEQUENCE [LARGE SCALE GENOMIC DNA]</scope>
    <source>
        <strain evidence="3">JCM 18542</strain>
    </source>
</reference>
<protein>
    <recommendedName>
        <fullName evidence="1">Rv2525c-like glycoside hydrolase-like domain-containing protein</fullName>
    </recommendedName>
</protein>
<organism evidence="2 3">
    <name type="scientific">Tomitella cavernea</name>
    <dbReference type="NCBI Taxonomy" id="1387982"/>
    <lineage>
        <taxon>Bacteria</taxon>
        <taxon>Bacillati</taxon>
        <taxon>Actinomycetota</taxon>
        <taxon>Actinomycetes</taxon>
        <taxon>Mycobacteriales</taxon>
        <taxon>Tomitella</taxon>
    </lineage>
</organism>
<accession>A0ABP9CMU3</accession>
<evidence type="ECO:0000313" key="3">
    <source>
        <dbReference type="Proteomes" id="UP001500839"/>
    </source>
</evidence>
<dbReference type="Gene3D" id="3.20.20.80">
    <property type="entry name" value="Glycosidases"/>
    <property type="match status" value="1"/>
</dbReference>
<comment type="caution">
    <text evidence="2">The sequence shown here is derived from an EMBL/GenBank/DDBJ whole genome shotgun (WGS) entry which is preliminary data.</text>
</comment>
<dbReference type="EMBL" id="BAABKQ010000001">
    <property type="protein sequence ID" value="GAA4812705.1"/>
    <property type="molecule type" value="Genomic_DNA"/>
</dbReference>
<evidence type="ECO:0000313" key="2">
    <source>
        <dbReference type="EMBL" id="GAA4812705.1"/>
    </source>
</evidence>
<proteinExistence type="predicted"/>
<feature type="domain" description="Rv2525c-like glycoside hydrolase-like" evidence="1">
    <location>
        <begin position="2"/>
        <end position="89"/>
    </location>
</feature>
<sequence>MSIDSNPTRAQFDAQVLPFLQGCESVLGHARTGVYCNAPTIDRALAAGVGAYFWQHDWGSAGRIHDAAHLHQRAIDTDKVDGIGIDLNTIRKNYYGQWSAHEHTSVSSGGAGVTQQAAGAEGARPEQILDGVSQSAGDPGALFGGADHLIGRVTGLADRAIGLAGRLAGRIG</sequence>
<evidence type="ECO:0000259" key="1">
    <source>
        <dbReference type="Pfam" id="PF08924"/>
    </source>
</evidence>
<name>A0ABP9CMU3_9ACTN</name>
<dbReference type="Pfam" id="PF08924">
    <property type="entry name" value="Rv2525c_GlyHyd-like"/>
    <property type="match status" value="1"/>
</dbReference>
<gene>
    <name evidence="2" type="ORF">GCM10023353_16930</name>
</gene>
<keyword evidence="3" id="KW-1185">Reference proteome</keyword>
<dbReference type="Proteomes" id="UP001500839">
    <property type="component" value="Unassembled WGS sequence"/>
</dbReference>
<dbReference type="InterPro" id="IPR015020">
    <property type="entry name" value="Rv2525c-like_Glyco_Hydro-like"/>
</dbReference>